<dbReference type="Pfam" id="PF03865">
    <property type="entry name" value="ShlB"/>
    <property type="match status" value="1"/>
</dbReference>
<dbReference type="InterPro" id="IPR051544">
    <property type="entry name" value="TPS_OM_transporter"/>
</dbReference>
<dbReference type="EMBL" id="NHOI01000003">
    <property type="protein sequence ID" value="OVZ89564.1"/>
    <property type="molecule type" value="Genomic_DNA"/>
</dbReference>
<feature type="domain" description="ShlB POTRA" evidence="6">
    <location>
        <begin position="125"/>
        <end position="171"/>
    </location>
</feature>
<dbReference type="Pfam" id="PF08479">
    <property type="entry name" value="POTRA_2"/>
    <property type="match status" value="1"/>
</dbReference>
<evidence type="ECO:0000313" key="7">
    <source>
        <dbReference type="EMBL" id="OVZ89564.1"/>
    </source>
</evidence>
<accession>A0A209A9W6</accession>
<name>A0A209A9W6_YERIN</name>
<keyword evidence="2" id="KW-0812">Transmembrane</keyword>
<dbReference type="PANTHER" id="PTHR34597">
    <property type="entry name" value="SLR1661 PROTEIN"/>
    <property type="match status" value="1"/>
</dbReference>
<dbReference type="AlphaFoldDB" id="A0A209A9W6"/>
<dbReference type="InterPro" id="IPR035251">
    <property type="entry name" value="ShlB_POTRA"/>
</dbReference>
<dbReference type="Gene3D" id="3.10.20.310">
    <property type="entry name" value="membrane protein fhac"/>
    <property type="match status" value="1"/>
</dbReference>
<organism evidence="7 8">
    <name type="scientific">Yersinia intermedia</name>
    <dbReference type="NCBI Taxonomy" id="631"/>
    <lineage>
        <taxon>Bacteria</taxon>
        <taxon>Pseudomonadati</taxon>
        <taxon>Pseudomonadota</taxon>
        <taxon>Gammaproteobacteria</taxon>
        <taxon>Enterobacterales</taxon>
        <taxon>Yersiniaceae</taxon>
        <taxon>Yersinia</taxon>
    </lineage>
</organism>
<evidence type="ECO:0000259" key="4">
    <source>
        <dbReference type="Pfam" id="PF03865"/>
    </source>
</evidence>
<keyword evidence="1" id="KW-1134">Transmembrane beta strand</keyword>
<feature type="domain" description="Polypeptide-transport-associated ShlB-type" evidence="5">
    <location>
        <begin position="47"/>
        <end position="119"/>
    </location>
</feature>
<evidence type="ECO:0000259" key="5">
    <source>
        <dbReference type="Pfam" id="PF08479"/>
    </source>
</evidence>
<dbReference type="Gene3D" id="2.40.160.50">
    <property type="entry name" value="membrane protein fhac: a member of the omp85/tpsb transporter family"/>
    <property type="match status" value="1"/>
</dbReference>
<evidence type="ECO:0000313" key="8">
    <source>
        <dbReference type="Proteomes" id="UP000196440"/>
    </source>
</evidence>
<dbReference type="Pfam" id="PF17287">
    <property type="entry name" value="POTRA_3"/>
    <property type="match status" value="1"/>
</dbReference>
<dbReference type="InterPro" id="IPR005565">
    <property type="entry name" value="Hemolysn_activator_HlyB_C"/>
</dbReference>
<evidence type="ECO:0000256" key="3">
    <source>
        <dbReference type="ARBA" id="ARBA00023237"/>
    </source>
</evidence>
<dbReference type="PIRSF" id="PIRSF029745">
    <property type="entry name" value="FhaC"/>
    <property type="match status" value="1"/>
</dbReference>
<dbReference type="GO" id="GO:0046819">
    <property type="term" value="P:protein secretion by the type V secretion system"/>
    <property type="evidence" value="ECO:0007669"/>
    <property type="project" value="TreeGrafter"/>
</dbReference>
<evidence type="ECO:0000256" key="2">
    <source>
        <dbReference type="ARBA" id="ARBA00022692"/>
    </source>
</evidence>
<dbReference type="PANTHER" id="PTHR34597:SF3">
    <property type="entry name" value="OUTER MEMBRANE TRANSPORTER CDIB"/>
    <property type="match status" value="1"/>
</dbReference>
<comment type="caution">
    <text evidence="7">The sequence shown here is derived from an EMBL/GenBank/DDBJ whole genome shotgun (WGS) entry which is preliminary data.</text>
</comment>
<dbReference type="InterPro" id="IPR013686">
    <property type="entry name" value="Polypept-transport_assoc_ShlB"/>
</dbReference>
<feature type="domain" description="Haemolysin activator HlyB C-terminal" evidence="4">
    <location>
        <begin position="176"/>
        <end position="484"/>
    </location>
</feature>
<dbReference type="RefSeq" id="WP_087815318.1">
    <property type="nucleotide sequence ID" value="NZ_CBCPKE010000004.1"/>
</dbReference>
<sequence>MWKYFSIFIFSHGLYANELNELSTKSNHSHQNSASKNTLVVEDECLNITGFYFRGNTLFIDDEFETPEYSPGRCITIDDANQLARNITNTYLTKGYVAARVSFLPRNSKGELGLNINEGVIERIEGGDRRINHKFLFPNVEGKPLKLSNIEQAIDQANRLRSNKVKLDILPGSKEGMSIIRINNTDVKPWSVTASVNNYGYKKVDEWKANTSLSWDSPLGWSDFFNFNVSRTLENAKKRYKQEYSLFYSVPYGRFTFSAEASDMQHRRYEKPTTRIIKFDGGMKRYSVKTDFMFYRNNQQINTLTSNLEYKKGDLFVNDTKINNNSYQYTSLELGVNHFRIIPNGTMSFSFSVDKGLPWLDFSKNKYAQNRDFTKSKMIINLNRRFHLFDSPYQFNSSLVGEYSRKKLMASERLSLTDRNAVRGFSRGSLSGDSGWYLKNTLSRYFWLGETTVIPRVGVDSGRVLSHGSKQGWQSNVGLSAGLALYYKSIQFDLEASRGFWLSDNNKRSVPVQYLLKSSYTF</sequence>
<dbReference type="InterPro" id="IPR027282">
    <property type="entry name" value="TPS"/>
</dbReference>
<evidence type="ECO:0000259" key="6">
    <source>
        <dbReference type="Pfam" id="PF17287"/>
    </source>
</evidence>
<keyword evidence="3" id="KW-0998">Cell outer membrane</keyword>
<evidence type="ECO:0000256" key="1">
    <source>
        <dbReference type="ARBA" id="ARBA00022452"/>
    </source>
</evidence>
<dbReference type="GO" id="GO:0008320">
    <property type="term" value="F:protein transmembrane transporter activity"/>
    <property type="evidence" value="ECO:0007669"/>
    <property type="project" value="TreeGrafter"/>
</dbReference>
<gene>
    <name evidence="7" type="ORF">CBW57_03140</name>
</gene>
<evidence type="ECO:0008006" key="9">
    <source>
        <dbReference type="Google" id="ProtNLM"/>
    </source>
</evidence>
<keyword evidence="1" id="KW-0472">Membrane</keyword>
<protein>
    <recommendedName>
        <fullName evidence="9">Hemolysin activator protein</fullName>
    </recommendedName>
</protein>
<dbReference type="Proteomes" id="UP000196440">
    <property type="component" value="Unassembled WGS sequence"/>
</dbReference>
<reference evidence="7 8" key="1">
    <citation type="submission" date="2017-05" db="EMBL/GenBank/DDBJ databases">
        <title>Whole genome sequencing of Yersinia kristensenii.</title>
        <authorList>
            <person name="Campioni F."/>
        </authorList>
    </citation>
    <scope>NUCLEOTIDE SEQUENCE [LARGE SCALE GENOMIC DNA]</scope>
    <source>
        <strain evidence="7 8">CFSAN060536</strain>
    </source>
</reference>
<proteinExistence type="predicted"/>
<dbReference type="GO" id="GO:0098046">
    <property type="term" value="C:type V protein secretion system complex"/>
    <property type="evidence" value="ECO:0007669"/>
    <property type="project" value="TreeGrafter"/>
</dbReference>